<evidence type="ECO:0000313" key="2">
    <source>
        <dbReference type="EMBL" id="MQL88721.1"/>
    </source>
</evidence>
<proteinExistence type="predicted"/>
<feature type="chain" id="PRO_5032810797" evidence="1">
    <location>
        <begin position="19"/>
        <end position="300"/>
    </location>
</feature>
<dbReference type="EMBL" id="NMUH01001084">
    <property type="protein sequence ID" value="MQL88721.1"/>
    <property type="molecule type" value="Genomic_DNA"/>
</dbReference>
<sequence length="300" mass="33427">MNVTSLVVAFLLPPLSLDVCMRPKCHALGGLLTSGVGRRRPPTSRSCRDVGLRHVLKHYVVFKNPGRTELPQALLDQGGAAARFLGNSRFWMCVRRVLTARTSHGAGEMPRDLRSSRSSRRHVCLLCLGFVPVQCVTVEVYVVFLDTLTPVFELYVWLRERRQVLRPETQEVLGMGLQLCVCRGMRRVMNATSLVAAFLLPPLSVDVRMRAKCHALGVEQSFHSLCSTRGGAAARFLGDSRFWKCVRRVLAARTSHGAGKRRGIFGLRVLHEGGASALVMLSKRVAHEVGMFYMVYVLRL</sequence>
<dbReference type="Proteomes" id="UP000652761">
    <property type="component" value="Unassembled WGS sequence"/>
</dbReference>
<protein>
    <submittedName>
        <fullName evidence="2">Uncharacterized protein</fullName>
    </submittedName>
</protein>
<keyword evidence="3" id="KW-1185">Reference proteome</keyword>
<keyword evidence="1" id="KW-0732">Signal</keyword>
<dbReference type="AlphaFoldDB" id="A0A843UYH7"/>
<organism evidence="2 3">
    <name type="scientific">Colocasia esculenta</name>
    <name type="common">Wild taro</name>
    <name type="synonym">Arum esculentum</name>
    <dbReference type="NCBI Taxonomy" id="4460"/>
    <lineage>
        <taxon>Eukaryota</taxon>
        <taxon>Viridiplantae</taxon>
        <taxon>Streptophyta</taxon>
        <taxon>Embryophyta</taxon>
        <taxon>Tracheophyta</taxon>
        <taxon>Spermatophyta</taxon>
        <taxon>Magnoliopsida</taxon>
        <taxon>Liliopsida</taxon>
        <taxon>Araceae</taxon>
        <taxon>Aroideae</taxon>
        <taxon>Colocasieae</taxon>
        <taxon>Colocasia</taxon>
    </lineage>
</organism>
<evidence type="ECO:0000256" key="1">
    <source>
        <dbReference type="SAM" id="SignalP"/>
    </source>
</evidence>
<evidence type="ECO:0000313" key="3">
    <source>
        <dbReference type="Proteomes" id="UP000652761"/>
    </source>
</evidence>
<reference evidence="2" key="1">
    <citation type="submission" date="2017-07" db="EMBL/GenBank/DDBJ databases">
        <title>Taro Niue Genome Assembly and Annotation.</title>
        <authorList>
            <person name="Atibalentja N."/>
            <person name="Keating K."/>
            <person name="Fields C.J."/>
        </authorList>
    </citation>
    <scope>NUCLEOTIDE SEQUENCE</scope>
    <source>
        <strain evidence="2">Niue_2</strain>
        <tissue evidence="2">Leaf</tissue>
    </source>
</reference>
<accession>A0A843UYH7</accession>
<name>A0A843UYH7_COLES</name>
<feature type="signal peptide" evidence="1">
    <location>
        <begin position="1"/>
        <end position="18"/>
    </location>
</feature>
<gene>
    <name evidence="2" type="ORF">Taro_021291</name>
</gene>
<comment type="caution">
    <text evidence="2">The sequence shown here is derived from an EMBL/GenBank/DDBJ whole genome shotgun (WGS) entry which is preliminary data.</text>
</comment>